<evidence type="ECO:0000313" key="2">
    <source>
        <dbReference type="EMBL" id="KAF2029792.1"/>
    </source>
</evidence>
<feature type="compositionally biased region" description="Polar residues" evidence="1">
    <location>
        <begin position="326"/>
        <end position="367"/>
    </location>
</feature>
<dbReference type="AlphaFoldDB" id="A0A9P4LMK7"/>
<feature type="compositionally biased region" description="Basic and acidic residues" evidence="1">
    <location>
        <begin position="297"/>
        <end position="308"/>
    </location>
</feature>
<protein>
    <submittedName>
        <fullName evidence="2">Uncharacterized protein</fullName>
    </submittedName>
</protein>
<evidence type="ECO:0000313" key="3">
    <source>
        <dbReference type="Proteomes" id="UP000799777"/>
    </source>
</evidence>
<reference evidence="2" key="1">
    <citation type="journal article" date="2020" name="Stud. Mycol.">
        <title>101 Dothideomycetes genomes: a test case for predicting lifestyles and emergence of pathogens.</title>
        <authorList>
            <person name="Haridas S."/>
            <person name="Albert R."/>
            <person name="Binder M."/>
            <person name="Bloem J."/>
            <person name="Labutti K."/>
            <person name="Salamov A."/>
            <person name="Andreopoulos B."/>
            <person name="Baker S."/>
            <person name="Barry K."/>
            <person name="Bills G."/>
            <person name="Bluhm B."/>
            <person name="Cannon C."/>
            <person name="Castanera R."/>
            <person name="Culley D."/>
            <person name="Daum C."/>
            <person name="Ezra D."/>
            <person name="Gonzalez J."/>
            <person name="Henrissat B."/>
            <person name="Kuo A."/>
            <person name="Liang C."/>
            <person name="Lipzen A."/>
            <person name="Lutzoni F."/>
            <person name="Magnuson J."/>
            <person name="Mondo S."/>
            <person name="Nolan M."/>
            <person name="Ohm R."/>
            <person name="Pangilinan J."/>
            <person name="Park H.-J."/>
            <person name="Ramirez L."/>
            <person name="Alfaro M."/>
            <person name="Sun H."/>
            <person name="Tritt A."/>
            <person name="Yoshinaga Y."/>
            <person name="Zwiers L.-H."/>
            <person name="Turgeon B."/>
            <person name="Goodwin S."/>
            <person name="Spatafora J."/>
            <person name="Crous P."/>
            <person name="Grigoriev I."/>
        </authorList>
    </citation>
    <scope>NUCLEOTIDE SEQUENCE</scope>
    <source>
        <strain evidence="2">CBS 110217</strain>
    </source>
</reference>
<sequence length="738" mass="82909">MPRKAGNGKLPRASLTVERPQQNLARQRNIYELPESPEKHVFRLPATVNQQPVKVVRKRRVADAHPSDSQVASSELPRPESHDDIEKEATTPESPLPSSPPKIGQGSDGTVIREDQGHEQSRPQDVHVEEQLPNGAPRCTMVSYKSTKPQGPRYEQCHKAGTKNTEHGLRCHIHHRKLASTRCQYMVHHAGDIAQCRAPSLEGSAHCSSHAANGRLGDGGAQDIDQNARQGVKRKSESHHDDGGQPTRSTKKQIRAAPTSARGGRARRPGTRTSDGVQASVSRSQIQRATRQQHAITEPRRVPEEHVASSRSPAGTRAASGRRTQRNNQHVKQSTTSAESSSKQHAWARRSTQPPVGSQRESSGTSQVDDDDAESAQASRATNRTTQSPGDLDDIFQFLELEERTGSCETDLGVSIKRICDNTHNLLLDADLTSEEIGENVEHVREVLKRVAESSEQDHRSLKSDIYAYGFRSLAEVLQSLHRCLATSTGDMTTSLEALRLLVPLIRDILALKDTVASWKVAVPQRYKGDRIIKDVDSELIAPLRAVERTFSKRLALIESREQSRQKLDHIQIKQEEEEHELLRQADILAAKTERWKRWQELHIKRMQCESNPHRRKRLVIKREDLEEKDANGLQFERLPVFKSRTTPPLRWASSVTEEVQWSDEQQTALLDGLQTFAGPRVFHDIFETYCRSRGPLRDFTVLEIVAKANWVRSTYAKLQQESGWGVPPWVQSIPTLP</sequence>
<accession>A0A9P4LMK7</accession>
<feature type="region of interest" description="Disordered" evidence="1">
    <location>
        <begin position="1"/>
        <end position="155"/>
    </location>
</feature>
<feature type="compositionally biased region" description="Basic and acidic residues" evidence="1">
    <location>
        <begin position="234"/>
        <end position="243"/>
    </location>
</feature>
<feature type="compositionally biased region" description="Polar residues" evidence="1">
    <location>
        <begin position="376"/>
        <end position="389"/>
    </location>
</feature>
<dbReference type="OrthoDB" id="3939134at2759"/>
<evidence type="ECO:0000256" key="1">
    <source>
        <dbReference type="SAM" id="MobiDB-lite"/>
    </source>
</evidence>
<proteinExistence type="predicted"/>
<feature type="region of interest" description="Disordered" evidence="1">
    <location>
        <begin position="213"/>
        <end position="391"/>
    </location>
</feature>
<dbReference type="EMBL" id="ML978196">
    <property type="protein sequence ID" value="KAF2029792.1"/>
    <property type="molecule type" value="Genomic_DNA"/>
</dbReference>
<dbReference type="Proteomes" id="UP000799777">
    <property type="component" value="Unassembled WGS sequence"/>
</dbReference>
<organism evidence="2 3">
    <name type="scientific">Setomelanomma holmii</name>
    <dbReference type="NCBI Taxonomy" id="210430"/>
    <lineage>
        <taxon>Eukaryota</taxon>
        <taxon>Fungi</taxon>
        <taxon>Dikarya</taxon>
        <taxon>Ascomycota</taxon>
        <taxon>Pezizomycotina</taxon>
        <taxon>Dothideomycetes</taxon>
        <taxon>Pleosporomycetidae</taxon>
        <taxon>Pleosporales</taxon>
        <taxon>Pleosporineae</taxon>
        <taxon>Phaeosphaeriaceae</taxon>
        <taxon>Setomelanomma</taxon>
    </lineage>
</organism>
<feature type="compositionally biased region" description="Basic and acidic residues" evidence="1">
    <location>
        <begin position="111"/>
        <end position="130"/>
    </location>
</feature>
<feature type="compositionally biased region" description="Polar residues" evidence="1">
    <location>
        <begin position="275"/>
        <end position="295"/>
    </location>
</feature>
<gene>
    <name evidence="2" type="ORF">EK21DRAFT_66914</name>
</gene>
<keyword evidence="3" id="KW-1185">Reference proteome</keyword>
<name>A0A9P4LMK7_9PLEO</name>
<comment type="caution">
    <text evidence="2">The sequence shown here is derived from an EMBL/GenBank/DDBJ whole genome shotgun (WGS) entry which is preliminary data.</text>
</comment>
<feature type="compositionally biased region" description="Basic and acidic residues" evidence="1">
    <location>
        <begin position="77"/>
        <end position="90"/>
    </location>
</feature>